<evidence type="ECO:0000256" key="4">
    <source>
        <dbReference type="ARBA" id="ARBA00022527"/>
    </source>
</evidence>
<feature type="domain" description="HPr(Ser) kinase/phosphorylase N-terminal" evidence="12">
    <location>
        <begin position="9"/>
        <end position="129"/>
    </location>
</feature>
<evidence type="ECO:0000259" key="13">
    <source>
        <dbReference type="Pfam" id="PF07475"/>
    </source>
</evidence>
<name>A0ABZ1CDH5_9BACT</name>
<feature type="region of interest" description="Important for the catalytic mechanism of both phosphorylation and dephosphorylation" evidence="11">
    <location>
        <begin position="209"/>
        <end position="218"/>
    </location>
</feature>
<dbReference type="InterPro" id="IPR027417">
    <property type="entry name" value="P-loop_NTPase"/>
</dbReference>
<keyword evidence="6 11" id="KW-0547">Nucleotide-binding</keyword>
<dbReference type="InterPro" id="IPR011104">
    <property type="entry name" value="Hpr_kin/Pase_C"/>
</dbReference>
<reference evidence="14 15" key="1">
    <citation type="submission" date="2023-12" db="EMBL/GenBank/DDBJ databases">
        <title>Description of an unclassified Opitutus bacterium of Verrucomicrobiota.</title>
        <authorList>
            <person name="Zhang D.-F."/>
        </authorList>
    </citation>
    <scope>NUCLEOTIDE SEQUENCE [LARGE SCALE GENOMIC DNA]</scope>
    <source>
        <strain evidence="14 15">WL0086</strain>
    </source>
</reference>
<evidence type="ECO:0000256" key="7">
    <source>
        <dbReference type="ARBA" id="ARBA00022777"/>
    </source>
</evidence>
<evidence type="ECO:0000256" key="1">
    <source>
        <dbReference type="ARBA" id="ARBA00001120"/>
    </source>
</evidence>
<dbReference type="SUPFAM" id="SSF75138">
    <property type="entry name" value="HprK N-terminal domain-like"/>
    <property type="match status" value="1"/>
</dbReference>
<feature type="active site" evidence="11">
    <location>
        <position position="146"/>
    </location>
</feature>
<evidence type="ECO:0000256" key="5">
    <source>
        <dbReference type="ARBA" id="ARBA00022679"/>
    </source>
</evidence>
<comment type="miscellaneous">
    <text evidence="11">Both phosphorylation and phosphorolysis are carried out by the same active site and suggest a common mechanism for both reactions.</text>
</comment>
<keyword evidence="4 11" id="KW-0723">Serine/threonine-protein kinase</keyword>
<dbReference type="EC" id="2.7.11.-" evidence="11"/>
<dbReference type="InterPro" id="IPR028979">
    <property type="entry name" value="Ser_kin/Pase_Hpr-like_N_sf"/>
</dbReference>
<feature type="binding site" evidence="11">
    <location>
        <position position="210"/>
    </location>
    <ligand>
        <name>Mg(2+)</name>
        <dbReference type="ChEBI" id="CHEBI:18420"/>
    </ligand>
</feature>
<comment type="catalytic activity">
    <reaction evidence="10 11">
        <text>[HPr protein]-O-phospho-L-serine + phosphate + H(+) = [HPr protein]-L-serine + diphosphate</text>
        <dbReference type="Rhea" id="RHEA:46604"/>
        <dbReference type="Rhea" id="RHEA-COMP:11602"/>
        <dbReference type="Rhea" id="RHEA-COMP:11603"/>
        <dbReference type="ChEBI" id="CHEBI:15378"/>
        <dbReference type="ChEBI" id="CHEBI:29999"/>
        <dbReference type="ChEBI" id="CHEBI:33019"/>
        <dbReference type="ChEBI" id="CHEBI:43474"/>
        <dbReference type="ChEBI" id="CHEBI:83421"/>
    </reaction>
</comment>
<dbReference type="HAMAP" id="MF_01249">
    <property type="entry name" value="HPr_kinase"/>
    <property type="match status" value="1"/>
</dbReference>
<protein>
    <recommendedName>
        <fullName evidence="11">HPr kinase/phosphorylase</fullName>
        <shortName evidence="11">HPrK/P</shortName>
        <ecNumber evidence="11">2.7.11.-</ecNumber>
        <ecNumber evidence="11">2.7.4.-</ecNumber>
    </recommendedName>
    <alternativeName>
        <fullName evidence="11">HPr(Ser) kinase/phosphorylase</fullName>
    </alternativeName>
</protein>
<evidence type="ECO:0000259" key="12">
    <source>
        <dbReference type="Pfam" id="PF02603"/>
    </source>
</evidence>
<organism evidence="14 15">
    <name type="scientific">Actomonas aquatica</name>
    <dbReference type="NCBI Taxonomy" id="2866162"/>
    <lineage>
        <taxon>Bacteria</taxon>
        <taxon>Pseudomonadati</taxon>
        <taxon>Verrucomicrobiota</taxon>
        <taxon>Opitutia</taxon>
        <taxon>Opitutales</taxon>
        <taxon>Opitutaceae</taxon>
        <taxon>Actomonas</taxon>
    </lineage>
</organism>
<feature type="binding site" evidence="11">
    <location>
        <begin position="161"/>
        <end position="168"/>
    </location>
    <ligand>
        <name>ATP</name>
        <dbReference type="ChEBI" id="CHEBI:30616"/>
    </ligand>
</feature>
<keyword evidence="5 11" id="KW-0808">Transferase</keyword>
<dbReference type="Pfam" id="PF02603">
    <property type="entry name" value="Hpr_kinase_N"/>
    <property type="match status" value="1"/>
</dbReference>
<evidence type="ECO:0000256" key="2">
    <source>
        <dbReference type="ARBA" id="ARBA00006883"/>
    </source>
</evidence>
<dbReference type="PANTHER" id="PTHR30305">
    <property type="entry name" value="PROTEIN YJDM-RELATED"/>
    <property type="match status" value="1"/>
</dbReference>
<gene>
    <name evidence="11 14" type="primary">hprK</name>
    <name evidence="14" type="ORF">K1X11_008360</name>
</gene>
<dbReference type="SUPFAM" id="SSF53795">
    <property type="entry name" value="PEP carboxykinase-like"/>
    <property type="match status" value="1"/>
</dbReference>
<dbReference type="Proteomes" id="UP000738431">
    <property type="component" value="Chromosome"/>
</dbReference>
<keyword evidence="15" id="KW-1185">Reference proteome</keyword>
<dbReference type="EMBL" id="CP139781">
    <property type="protein sequence ID" value="WRQ89420.1"/>
    <property type="molecule type" value="Genomic_DNA"/>
</dbReference>
<evidence type="ECO:0000313" key="15">
    <source>
        <dbReference type="Proteomes" id="UP000738431"/>
    </source>
</evidence>
<sequence length="323" mass="36245">MHRSISGITVDHFFSTYRGKLKLELIAGEKGLHRLIKEGAINRPALALTGFFKFFANKRIQVFGAAEMTYLKSLPREKQEEVLRGMARRSVPCFVLTRNYNATRAMLDVCRELKLPIMRTPMITRHWVNAATLCVDNEFAPSTTEHATMLDVKGIGVLLRGDSGVGKSECALALIERGYSLVADDMTQIKLVDERELIASGPPLNRGYMEVRGIGIINVAEMFGVKNVRMEKRVDLVVSLHEWTPDVVEERTGLEENHYKILGMDIPMVDLYVRPGRDIARLVEVAALVQALKDMGHDPAKEFNDRLIAHMAGDSEPSNITRL</sequence>
<keyword evidence="7 11" id="KW-0418">Kinase</keyword>
<comment type="cofactor">
    <cofactor evidence="11">
        <name>Mg(2+)</name>
        <dbReference type="ChEBI" id="CHEBI:18420"/>
    </cofactor>
</comment>
<evidence type="ECO:0000256" key="6">
    <source>
        <dbReference type="ARBA" id="ARBA00022741"/>
    </source>
</evidence>
<feature type="active site" evidence="11">
    <location>
        <position position="251"/>
    </location>
</feature>
<comment type="catalytic activity">
    <reaction evidence="1 11">
        <text>[HPr protein]-L-serine + ATP = [HPr protein]-O-phospho-L-serine + ADP + H(+)</text>
        <dbReference type="Rhea" id="RHEA:46600"/>
        <dbReference type="Rhea" id="RHEA-COMP:11602"/>
        <dbReference type="Rhea" id="RHEA-COMP:11603"/>
        <dbReference type="ChEBI" id="CHEBI:15378"/>
        <dbReference type="ChEBI" id="CHEBI:29999"/>
        <dbReference type="ChEBI" id="CHEBI:30616"/>
        <dbReference type="ChEBI" id="CHEBI:83421"/>
        <dbReference type="ChEBI" id="CHEBI:456216"/>
    </reaction>
</comment>
<comment type="similarity">
    <text evidence="2 11">Belongs to the HPrK/P family.</text>
</comment>
<dbReference type="PANTHER" id="PTHR30305:SF1">
    <property type="entry name" value="HPR KINASE_PHOSPHORYLASE"/>
    <property type="match status" value="1"/>
</dbReference>
<comment type="subunit">
    <text evidence="3 11">Homohexamer.</text>
</comment>
<evidence type="ECO:0000256" key="9">
    <source>
        <dbReference type="ARBA" id="ARBA00023268"/>
    </source>
</evidence>
<evidence type="ECO:0000313" key="14">
    <source>
        <dbReference type="EMBL" id="WRQ89420.1"/>
    </source>
</evidence>
<feature type="binding site" evidence="11">
    <location>
        <position position="168"/>
    </location>
    <ligand>
        <name>Mg(2+)</name>
        <dbReference type="ChEBI" id="CHEBI:18420"/>
    </ligand>
</feature>
<dbReference type="InterPro" id="IPR003755">
    <property type="entry name" value="HPr(Ser)_kin/Pase"/>
</dbReference>
<dbReference type="InterPro" id="IPR011126">
    <property type="entry name" value="Hpr_kin/Pase_Hpr_N"/>
</dbReference>
<keyword evidence="11" id="KW-0460">Magnesium</keyword>
<feature type="active site" description="Proton acceptor; for phosphorylation activity. Proton donor; for dephosphorylation activity" evidence="11">
    <location>
        <position position="185"/>
    </location>
</feature>
<evidence type="ECO:0000256" key="3">
    <source>
        <dbReference type="ARBA" id="ARBA00011643"/>
    </source>
</evidence>
<proteinExistence type="inferred from homology"/>
<dbReference type="Gene3D" id="3.40.1390.20">
    <property type="entry name" value="HprK N-terminal domain-like"/>
    <property type="match status" value="1"/>
</dbReference>
<keyword evidence="9 11" id="KW-0511">Multifunctional enzyme</keyword>
<keyword evidence="11" id="KW-0479">Metal-binding</keyword>
<dbReference type="Pfam" id="PF07475">
    <property type="entry name" value="Hpr_kinase_C"/>
    <property type="match status" value="1"/>
</dbReference>
<comment type="function">
    <text evidence="11">Catalyzes the ATP- as well as the pyrophosphate-dependent phosphorylation of a specific serine residue in HPr, a phosphocarrier protein of the phosphoenolpyruvate-dependent sugar phosphotransferase system (PTS). HprK/P also catalyzes the pyrophosphate-producing, inorganic phosphate-dependent dephosphorylation (phosphorolysis) of seryl-phosphorylated HPr (P-Ser-HPr).</text>
</comment>
<feature type="active site" evidence="11">
    <location>
        <position position="167"/>
    </location>
</feature>
<evidence type="ECO:0000256" key="11">
    <source>
        <dbReference type="HAMAP-Rule" id="MF_01249"/>
    </source>
</evidence>
<dbReference type="Gene3D" id="3.40.50.300">
    <property type="entry name" value="P-loop containing nucleotide triphosphate hydrolases"/>
    <property type="match status" value="1"/>
</dbReference>
<keyword evidence="8 11" id="KW-0067">ATP-binding</keyword>
<evidence type="ECO:0000256" key="10">
    <source>
        <dbReference type="ARBA" id="ARBA00047657"/>
    </source>
</evidence>
<evidence type="ECO:0000256" key="8">
    <source>
        <dbReference type="ARBA" id="ARBA00022840"/>
    </source>
</evidence>
<dbReference type="RefSeq" id="WP_221029889.1">
    <property type="nucleotide sequence ID" value="NZ_CP139781.1"/>
</dbReference>
<dbReference type="EC" id="2.7.4.-" evidence="11"/>
<dbReference type="GO" id="GO:0016301">
    <property type="term" value="F:kinase activity"/>
    <property type="evidence" value="ECO:0007669"/>
    <property type="project" value="UniProtKB-KW"/>
</dbReference>
<comment type="domain">
    <text evidence="11">The Walker A ATP-binding motif also binds Pi and PPi.</text>
</comment>
<dbReference type="CDD" id="cd01918">
    <property type="entry name" value="HprK_C"/>
    <property type="match status" value="1"/>
</dbReference>
<accession>A0ABZ1CDH5</accession>
<feature type="domain" description="HPr kinase/phosphorylase C-terminal" evidence="13">
    <location>
        <begin position="138"/>
        <end position="306"/>
    </location>
</feature>
<dbReference type="NCBIfam" id="TIGR00679">
    <property type="entry name" value="hpr-ser"/>
    <property type="match status" value="1"/>
</dbReference>
<feature type="region of interest" description="Important for the catalytic mechanism of dephosphorylation" evidence="11">
    <location>
        <begin position="272"/>
        <end position="277"/>
    </location>
</feature>